<dbReference type="Pfam" id="PF01323">
    <property type="entry name" value="DSBA"/>
    <property type="match status" value="1"/>
</dbReference>
<feature type="domain" description="DSBA-like thioredoxin" evidence="1">
    <location>
        <begin position="11"/>
        <end position="144"/>
    </location>
</feature>
<dbReference type="InterPro" id="IPR001853">
    <property type="entry name" value="DSBA-like_thioredoxin_dom"/>
</dbReference>
<dbReference type="PANTHER" id="PTHR13887:SF41">
    <property type="entry name" value="THIOREDOXIN SUPERFAMILY PROTEIN"/>
    <property type="match status" value="1"/>
</dbReference>
<dbReference type="GO" id="GO:0016491">
    <property type="term" value="F:oxidoreductase activity"/>
    <property type="evidence" value="ECO:0007669"/>
    <property type="project" value="InterPro"/>
</dbReference>
<dbReference type="EMBL" id="HBGY01017296">
    <property type="protein sequence ID" value="CAD9584060.1"/>
    <property type="molecule type" value="Transcribed_RNA"/>
</dbReference>
<evidence type="ECO:0000259" key="1">
    <source>
        <dbReference type="Pfam" id="PF01323"/>
    </source>
</evidence>
<organism evidence="2">
    <name type="scientific">Leptocylindrus danicus</name>
    <dbReference type="NCBI Taxonomy" id="163516"/>
    <lineage>
        <taxon>Eukaryota</taxon>
        <taxon>Sar</taxon>
        <taxon>Stramenopiles</taxon>
        <taxon>Ochrophyta</taxon>
        <taxon>Bacillariophyta</taxon>
        <taxon>Coscinodiscophyceae</taxon>
        <taxon>Chaetocerotophycidae</taxon>
        <taxon>Leptocylindrales</taxon>
        <taxon>Leptocylindraceae</taxon>
        <taxon>Leptocylindrus</taxon>
    </lineage>
</organism>
<protein>
    <recommendedName>
        <fullName evidence="1">DSBA-like thioredoxin domain-containing protein</fullName>
    </recommendedName>
</protein>
<sequence>MEMYNQKFGEARTRQIIPQMAQVGQSVGINFSYGGNVGNTFDSHRLIWYARKVGGSEAQDKIVESVFKAYFEEEKCLSDVAVLQDCAREAGLDATNLLSDSAMGEVETRAEQREFGRSCRGVPKFIFNGNYAVGGAQESDTLLEIFKGIADE</sequence>
<name>A0A7S2KQR2_9STRA</name>
<reference evidence="2" key="1">
    <citation type="submission" date="2021-01" db="EMBL/GenBank/DDBJ databases">
        <authorList>
            <person name="Corre E."/>
            <person name="Pelletier E."/>
            <person name="Niang G."/>
            <person name="Scheremetjew M."/>
            <person name="Finn R."/>
            <person name="Kale V."/>
            <person name="Holt S."/>
            <person name="Cochrane G."/>
            <person name="Meng A."/>
            <person name="Brown T."/>
            <person name="Cohen L."/>
        </authorList>
    </citation>
    <scope>NUCLEOTIDE SEQUENCE</scope>
    <source>
        <strain evidence="2">B650</strain>
    </source>
</reference>
<dbReference type="SUPFAM" id="SSF52833">
    <property type="entry name" value="Thioredoxin-like"/>
    <property type="match status" value="1"/>
</dbReference>
<dbReference type="PANTHER" id="PTHR13887">
    <property type="entry name" value="GLUTATHIONE S-TRANSFERASE KAPPA"/>
    <property type="match status" value="1"/>
</dbReference>
<dbReference type="Gene3D" id="3.40.30.10">
    <property type="entry name" value="Glutaredoxin"/>
    <property type="match status" value="1"/>
</dbReference>
<gene>
    <name evidence="2" type="ORF">LDAN0321_LOCUS11184</name>
</gene>
<proteinExistence type="predicted"/>
<evidence type="ECO:0000313" key="2">
    <source>
        <dbReference type="EMBL" id="CAD9584060.1"/>
    </source>
</evidence>
<dbReference type="AlphaFoldDB" id="A0A7S2KQR2"/>
<accession>A0A7S2KQR2</accession>
<dbReference type="InterPro" id="IPR036249">
    <property type="entry name" value="Thioredoxin-like_sf"/>
</dbReference>